<keyword evidence="3 7" id="KW-0560">Oxidoreductase</keyword>
<feature type="active site" evidence="6">
    <location>
        <position position="234"/>
    </location>
</feature>
<dbReference type="PROSITE" id="PS00687">
    <property type="entry name" value="ALDEHYDE_DEHYDR_GLU"/>
    <property type="match status" value="1"/>
</dbReference>
<dbReference type="CDD" id="cd07102">
    <property type="entry name" value="ALDH_EDX86601"/>
    <property type="match status" value="1"/>
</dbReference>
<dbReference type="InterPro" id="IPR016162">
    <property type="entry name" value="Ald_DH_N"/>
</dbReference>
<evidence type="ECO:0000256" key="3">
    <source>
        <dbReference type="ARBA" id="ARBA00023002"/>
    </source>
</evidence>
<dbReference type="FunFam" id="3.40.605.10:FF:000012">
    <property type="entry name" value="NAD-dependent succinate-semialdehyde dehydrogenase"/>
    <property type="match status" value="1"/>
</dbReference>
<dbReference type="PANTHER" id="PTHR11699">
    <property type="entry name" value="ALDEHYDE DEHYDROGENASE-RELATED"/>
    <property type="match status" value="1"/>
</dbReference>
<reference evidence="10 11" key="1">
    <citation type="submission" date="2017-05" db="EMBL/GenBank/DDBJ databases">
        <title>Draft genome sequence of Elsinoe australis.</title>
        <authorList>
            <person name="Cheng Q."/>
        </authorList>
    </citation>
    <scope>NUCLEOTIDE SEQUENCE [LARGE SCALE GENOMIC DNA]</scope>
    <source>
        <strain evidence="10 11">NL1</strain>
    </source>
</reference>
<dbReference type="Pfam" id="PF00171">
    <property type="entry name" value="Aldedh"/>
    <property type="match status" value="1"/>
</dbReference>
<evidence type="ECO:0000313" key="11">
    <source>
        <dbReference type="Proteomes" id="UP000243723"/>
    </source>
</evidence>
<dbReference type="FunFam" id="3.40.309.10:FF:000009">
    <property type="entry name" value="Aldehyde dehydrogenase A"/>
    <property type="match status" value="1"/>
</dbReference>
<evidence type="ECO:0000256" key="6">
    <source>
        <dbReference type="PROSITE-ProRule" id="PRU10007"/>
    </source>
</evidence>
<evidence type="ECO:0000256" key="4">
    <source>
        <dbReference type="ARBA" id="ARBA00024226"/>
    </source>
</evidence>
<evidence type="ECO:0000259" key="9">
    <source>
        <dbReference type="Pfam" id="PF00171"/>
    </source>
</evidence>
<dbReference type="Proteomes" id="UP000243723">
    <property type="component" value="Unassembled WGS sequence"/>
</dbReference>
<evidence type="ECO:0000256" key="8">
    <source>
        <dbReference type="SAM" id="MobiDB-lite"/>
    </source>
</evidence>
<dbReference type="EMBL" id="NHZQ01000404">
    <property type="protein sequence ID" value="PSK38081.1"/>
    <property type="molecule type" value="Genomic_DNA"/>
</dbReference>
<dbReference type="InterPro" id="IPR016161">
    <property type="entry name" value="Ald_DH/histidinol_DH"/>
</dbReference>
<dbReference type="InterPro" id="IPR015590">
    <property type="entry name" value="Aldehyde_DH_dom"/>
</dbReference>
<evidence type="ECO:0000313" key="10">
    <source>
        <dbReference type="EMBL" id="PSK38081.1"/>
    </source>
</evidence>
<protein>
    <recommendedName>
        <fullName evidence="4">aldehyde dehydrogenase (NAD(+))</fullName>
        <ecNumber evidence="4">1.2.1.3</ecNumber>
    </recommendedName>
</protein>
<evidence type="ECO:0000256" key="1">
    <source>
        <dbReference type="ARBA" id="ARBA00009986"/>
    </source>
</evidence>
<dbReference type="SUPFAM" id="SSF53720">
    <property type="entry name" value="ALDH-like"/>
    <property type="match status" value="1"/>
</dbReference>
<dbReference type="Gene3D" id="3.40.309.10">
    <property type="entry name" value="Aldehyde Dehydrogenase, Chain A, domain 2"/>
    <property type="match status" value="1"/>
</dbReference>
<evidence type="ECO:0000256" key="7">
    <source>
        <dbReference type="RuleBase" id="RU003345"/>
    </source>
</evidence>
<sequence length="468" mass="51017">MATETITTISPATNAPIITRQGPSDAELLELPKRSAKAFESFRKTTLAQRQDIIRKALDLLSARQDELAKELTEQMGRPIAFGAKEITTAVARGEYMLKISGDSLADTPGEPQQGFKRFVRKVPLGPVLILFPWNYPYLTLINSIIPALLSGNTVILKPSPQTPTTAERVHEIFTQAGAPENVVQYFHCGEFSKIERLVKSPDIHLICFTGSVAGGLAVQKAAGDRVAVRVGLELGGKDPAYVRADVDIDWAAEEIVDGAVFNSGQSCCSLERVYVDEKIHDEFVAAVQKVLSGYVLGDPADKGTHVGPVVSKRSAETIRAHIQDALSKGAQDATPQNASFQKPPKDGNYQPPTVLINVNHDMTVMKDETFGPVVPIMKVKSDDEAVKLMNDSEFGLTASIWTKDVEKGYQLADDVDAGTVFVNRADFPSPDLAWVGIKNSGKGQTLSKFGFDQFSKLKSYHIKDYPK</sequence>
<accession>A0A2P7YQ29</accession>
<dbReference type="InterPro" id="IPR016163">
    <property type="entry name" value="Ald_DH_C"/>
</dbReference>
<proteinExistence type="inferred from homology"/>
<evidence type="ECO:0000256" key="5">
    <source>
        <dbReference type="ARBA" id="ARBA00049194"/>
    </source>
</evidence>
<dbReference type="EC" id="1.2.1.3" evidence="4"/>
<gene>
    <name evidence="10" type="ORF">B9Z65_1272</name>
</gene>
<dbReference type="AlphaFoldDB" id="A0A2P7YQ29"/>
<keyword evidence="11" id="KW-1185">Reference proteome</keyword>
<comment type="caution">
    <text evidence="10">The sequence shown here is derived from an EMBL/GenBank/DDBJ whole genome shotgun (WGS) entry which is preliminary data.</text>
</comment>
<feature type="region of interest" description="Disordered" evidence="8">
    <location>
        <begin position="327"/>
        <end position="350"/>
    </location>
</feature>
<name>A0A2P7YQ29_9PEZI</name>
<dbReference type="Gene3D" id="3.40.605.10">
    <property type="entry name" value="Aldehyde Dehydrogenase, Chain A, domain 1"/>
    <property type="match status" value="1"/>
</dbReference>
<comment type="catalytic activity">
    <reaction evidence="5">
        <text>an aldehyde + NAD(+) + H2O = a carboxylate + NADH + 2 H(+)</text>
        <dbReference type="Rhea" id="RHEA:16185"/>
        <dbReference type="ChEBI" id="CHEBI:15377"/>
        <dbReference type="ChEBI" id="CHEBI:15378"/>
        <dbReference type="ChEBI" id="CHEBI:17478"/>
        <dbReference type="ChEBI" id="CHEBI:29067"/>
        <dbReference type="ChEBI" id="CHEBI:57540"/>
        <dbReference type="ChEBI" id="CHEBI:57945"/>
        <dbReference type="EC" id="1.2.1.3"/>
    </reaction>
</comment>
<keyword evidence="2" id="KW-0521">NADP</keyword>
<feature type="domain" description="Aldehyde dehydrogenase" evidence="9">
    <location>
        <begin position="4"/>
        <end position="460"/>
    </location>
</feature>
<comment type="similarity">
    <text evidence="1 7">Belongs to the aldehyde dehydrogenase family.</text>
</comment>
<dbReference type="OrthoDB" id="310895at2759"/>
<evidence type="ECO:0000256" key="2">
    <source>
        <dbReference type="ARBA" id="ARBA00022857"/>
    </source>
</evidence>
<dbReference type="STRING" id="40998.A0A2P7YQ29"/>
<dbReference type="InterPro" id="IPR029510">
    <property type="entry name" value="Ald_DH_CS_GLU"/>
</dbReference>
<organism evidence="10 11">
    <name type="scientific">Elsinoe australis</name>
    <dbReference type="NCBI Taxonomy" id="40998"/>
    <lineage>
        <taxon>Eukaryota</taxon>
        <taxon>Fungi</taxon>
        <taxon>Dikarya</taxon>
        <taxon>Ascomycota</taxon>
        <taxon>Pezizomycotina</taxon>
        <taxon>Dothideomycetes</taxon>
        <taxon>Dothideomycetidae</taxon>
        <taxon>Myriangiales</taxon>
        <taxon>Elsinoaceae</taxon>
        <taxon>Elsinoe</taxon>
    </lineage>
</organism>
<dbReference type="GO" id="GO:0004029">
    <property type="term" value="F:aldehyde dehydrogenase (NAD+) activity"/>
    <property type="evidence" value="ECO:0007669"/>
    <property type="project" value="UniProtKB-EC"/>
</dbReference>